<dbReference type="EMBL" id="JAHUZN010000009">
    <property type="protein sequence ID" value="KAG8482980.1"/>
    <property type="molecule type" value="Genomic_DNA"/>
</dbReference>
<keyword evidence="1" id="KW-0732">Signal</keyword>
<dbReference type="GO" id="GO:0004523">
    <property type="term" value="F:RNA-DNA hybrid ribonuclease activity"/>
    <property type="evidence" value="ECO:0007669"/>
    <property type="project" value="InterPro"/>
</dbReference>
<dbReference type="Gene3D" id="3.30.420.10">
    <property type="entry name" value="Ribonuclease H-like superfamily/Ribonuclease H"/>
    <property type="match status" value="1"/>
</dbReference>
<sequence length="221" mass="25494">MSTFLLCFMVNLVFQNQLMHEGKNTTGRDLARNIQRHMAKYEGVRAMKIPFNSNRNYRIHEDIPRMKIQFGAAFDSRNFKSVIGLVVWDLMRELLVLKSTLHNNVSSLFTAEAYACLEATKLGISMGMQWIKLTGDYRSIIKKCQTTSTDKSVIEAIIRDIQNKKPCFQEIIFKHIQRSGNSQAHRLAKDTLDKEETSYLVGEELNNHVFTSEGRWSRSPD</sequence>
<evidence type="ECO:0000313" key="3">
    <source>
        <dbReference type="EMBL" id="KAG8482980.1"/>
    </source>
</evidence>
<evidence type="ECO:0000256" key="1">
    <source>
        <dbReference type="SAM" id="SignalP"/>
    </source>
</evidence>
<dbReference type="InterPro" id="IPR036397">
    <property type="entry name" value="RNaseH_sf"/>
</dbReference>
<dbReference type="InterPro" id="IPR002156">
    <property type="entry name" value="RNaseH_domain"/>
</dbReference>
<dbReference type="PANTHER" id="PTHR47074">
    <property type="entry name" value="BNAC02G40300D PROTEIN"/>
    <property type="match status" value="1"/>
</dbReference>
<feature type="domain" description="RNase H type-1" evidence="2">
    <location>
        <begin position="72"/>
        <end position="190"/>
    </location>
</feature>
<proteinExistence type="predicted"/>
<dbReference type="GO" id="GO:0003676">
    <property type="term" value="F:nucleic acid binding"/>
    <property type="evidence" value="ECO:0007669"/>
    <property type="project" value="InterPro"/>
</dbReference>
<dbReference type="InterPro" id="IPR044730">
    <property type="entry name" value="RNase_H-like_dom_plant"/>
</dbReference>
<protein>
    <recommendedName>
        <fullName evidence="2">RNase H type-1 domain-containing protein</fullName>
    </recommendedName>
</protein>
<accession>A0A8J5YUU2</accession>
<dbReference type="PANTHER" id="PTHR47074:SF61">
    <property type="entry name" value="RNASE H TYPE-1 DOMAIN-CONTAINING PROTEIN"/>
    <property type="match status" value="1"/>
</dbReference>
<gene>
    <name evidence="3" type="ORF">CXB51_022012</name>
</gene>
<dbReference type="CDD" id="cd06222">
    <property type="entry name" value="RNase_H_like"/>
    <property type="match status" value="1"/>
</dbReference>
<keyword evidence="4" id="KW-1185">Reference proteome</keyword>
<dbReference type="InterPro" id="IPR052929">
    <property type="entry name" value="RNase_H-like_EbsB-rel"/>
</dbReference>
<feature type="chain" id="PRO_5035281911" description="RNase H type-1 domain-containing protein" evidence="1">
    <location>
        <begin position="16"/>
        <end position="221"/>
    </location>
</feature>
<reference evidence="3 4" key="1">
    <citation type="journal article" date="2021" name="bioRxiv">
        <title>The Gossypium anomalum genome as a resource for cotton improvement and evolutionary analysis of hybrid incompatibility.</title>
        <authorList>
            <person name="Grover C.E."/>
            <person name="Yuan D."/>
            <person name="Arick M.A."/>
            <person name="Miller E.R."/>
            <person name="Hu G."/>
            <person name="Peterson D.G."/>
            <person name="Wendel J.F."/>
            <person name="Udall J.A."/>
        </authorList>
    </citation>
    <scope>NUCLEOTIDE SEQUENCE [LARGE SCALE GENOMIC DNA]</scope>
    <source>
        <strain evidence="3">JFW-Udall</strain>
        <tissue evidence="3">Leaf</tissue>
    </source>
</reference>
<dbReference type="OrthoDB" id="996470at2759"/>
<dbReference type="Pfam" id="PF13456">
    <property type="entry name" value="RVT_3"/>
    <property type="match status" value="1"/>
</dbReference>
<dbReference type="SUPFAM" id="SSF53098">
    <property type="entry name" value="Ribonuclease H-like"/>
    <property type="match status" value="1"/>
</dbReference>
<organism evidence="3 4">
    <name type="scientific">Gossypium anomalum</name>
    <dbReference type="NCBI Taxonomy" id="47600"/>
    <lineage>
        <taxon>Eukaryota</taxon>
        <taxon>Viridiplantae</taxon>
        <taxon>Streptophyta</taxon>
        <taxon>Embryophyta</taxon>
        <taxon>Tracheophyta</taxon>
        <taxon>Spermatophyta</taxon>
        <taxon>Magnoliopsida</taxon>
        <taxon>eudicotyledons</taxon>
        <taxon>Gunneridae</taxon>
        <taxon>Pentapetalae</taxon>
        <taxon>rosids</taxon>
        <taxon>malvids</taxon>
        <taxon>Malvales</taxon>
        <taxon>Malvaceae</taxon>
        <taxon>Malvoideae</taxon>
        <taxon>Gossypium</taxon>
    </lineage>
</organism>
<feature type="signal peptide" evidence="1">
    <location>
        <begin position="1"/>
        <end position="15"/>
    </location>
</feature>
<dbReference type="InterPro" id="IPR012337">
    <property type="entry name" value="RNaseH-like_sf"/>
</dbReference>
<evidence type="ECO:0000313" key="4">
    <source>
        <dbReference type="Proteomes" id="UP000701853"/>
    </source>
</evidence>
<dbReference type="Proteomes" id="UP000701853">
    <property type="component" value="Chromosome 9"/>
</dbReference>
<comment type="caution">
    <text evidence="3">The sequence shown here is derived from an EMBL/GenBank/DDBJ whole genome shotgun (WGS) entry which is preliminary data.</text>
</comment>
<name>A0A8J5YUU2_9ROSI</name>
<dbReference type="AlphaFoldDB" id="A0A8J5YUU2"/>
<evidence type="ECO:0000259" key="2">
    <source>
        <dbReference type="Pfam" id="PF13456"/>
    </source>
</evidence>